<evidence type="ECO:0000313" key="5">
    <source>
        <dbReference type="EMBL" id="MBA0088364.1"/>
    </source>
</evidence>
<comment type="caution">
    <text evidence="5">The sequence shown here is derived from an EMBL/GenBank/DDBJ whole genome shotgun (WGS) entry which is preliminary data.</text>
</comment>
<dbReference type="PANTHER" id="PTHR43103:SF5">
    <property type="entry name" value="4-EPIMERASE, PUTATIVE (AFU_ORTHOLOGUE AFUA_7G00360)-RELATED"/>
    <property type="match status" value="1"/>
</dbReference>
<dbReference type="InterPro" id="IPR020904">
    <property type="entry name" value="Sc_DH/Rdtase_CS"/>
</dbReference>
<keyword evidence="3" id="KW-0520">NAD</keyword>
<proteinExistence type="inferred from homology"/>
<dbReference type="AlphaFoldDB" id="A0A7V8SZN8"/>
<dbReference type="SUPFAM" id="SSF51735">
    <property type="entry name" value="NAD(P)-binding Rossmann-fold domains"/>
    <property type="match status" value="1"/>
</dbReference>
<accession>A0A7V8SZN8</accession>
<keyword evidence="6" id="KW-1185">Reference proteome</keyword>
<comment type="similarity">
    <text evidence="1">Belongs to the NAD(P)-dependent epimerase/dehydratase family.</text>
</comment>
<dbReference type="CDD" id="cd08946">
    <property type="entry name" value="SDR_e"/>
    <property type="match status" value="1"/>
</dbReference>
<organism evidence="5 6">
    <name type="scientific">Candidatus Acidiferrum panamense</name>
    <dbReference type="NCBI Taxonomy" id="2741543"/>
    <lineage>
        <taxon>Bacteria</taxon>
        <taxon>Pseudomonadati</taxon>
        <taxon>Acidobacteriota</taxon>
        <taxon>Terriglobia</taxon>
        <taxon>Candidatus Acidiferrales</taxon>
        <taxon>Candidatus Acidiferrum</taxon>
    </lineage>
</organism>
<dbReference type="EMBL" id="JACDQQ010002466">
    <property type="protein sequence ID" value="MBA0088364.1"/>
    <property type="molecule type" value="Genomic_DNA"/>
</dbReference>
<dbReference type="InterPro" id="IPR001509">
    <property type="entry name" value="Epimerase_deHydtase"/>
</dbReference>
<evidence type="ECO:0000313" key="6">
    <source>
        <dbReference type="Proteomes" id="UP000567293"/>
    </source>
</evidence>
<dbReference type="GO" id="GO:0016491">
    <property type="term" value="F:oxidoreductase activity"/>
    <property type="evidence" value="ECO:0007669"/>
    <property type="project" value="UniProtKB-KW"/>
</dbReference>
<dbReference type="Gene3D" id="3.40.50.720">
    <property type="entry name" value="NAD(P)-binding Rossmann-like Domain"/>
    <property type="match status" value="1"/>
</dbReference>
<protein>
    <submittedName>
        <fullName evidence="5">NAD(P)-dependent oxidoreductase</fullName>
    </submittedName>
</protein>
<evidence type="ECO:0000256" key="1">
    <source>
        <dbReference type="ARBA" id="ARBA00007637"/>
    </source>
</evidence>
<evidence type="ECO:0000259" key="4">
    <source>
        <dbReference type="Pfam" id="PF01370"/>
    </source>
</evidence>
<reference evidence="5" key="1">
    <citation type="submission" date="2020-06" db="EMBL/GenBank/DDBJ databases">
        <title>Legume-microbial interactions unlock mineral nutrients during tropical forest succession.</title>
        <authorList>
            <person name="Epihov D.Z."/>
        </authorList>
    </citation>
    <scope>NUCLEOTIDE SEQUENCE [LARGE SCALE GENOMIC DNA]</scope>
    <source>
        <strain evidence="5">Pan2503</strain>
    </source>
</reference>
<evidence type="ECO:0000256" key="2">
    <source>
        <dbReference type="ARBA" id="ARBA00023002"/>
    </source>
</evidence>
<sequence>MCRVLRDADRKILPVDLGHDKTRNILTCDLRSPSDISQLFQAYPIRAVIHLAGILPGAFLIDPLRGADVNLGGSCELMRQSAVARVKRFIFASSMSVYGSSPTHRPVTEDHPPAPDEPYGASKLAVELIGQTLAREKAFEFVALRIARVVGPGIKKTSSPWRSQILEPCRQGDSVWVPFAPEAVLSLVHVEDVAHMLLTLAETAGMSSFVYNTPAEPWEAKRLKEVIEELRGVRVELGPEVAHGGPICDGSRFAREFGFQLRGLRDHLSSCARRNPASFA</sequence>
<dbReference type="PANTHER" id="PTHR43103">
    <property type="entry name" value="NUCLEOSIDE-DIPHOSPHATE-SUGAR EPIMERASE"/>
    <property type="match status" value="1"/>
</dbReference>
<dbReference type="PROSITE" id="PS00061">
    <property type="entry name" value="ADH_SHORT"/>
    <property type="match status" value="1"/>
</dbReference>
<gene>
    <name evidence="5" type="ORF">HRJ53_25545</name>
</gene>
<evidence type="ECO:0000256" key="3">
    <source>
        <dbReference type="ARBA" id="ARBA00023027"/>
    </source>
</evidence>
<keyword evidence="2" id="KW-0560">Oxidoreductase</keyword>
<dbReference type="Proteomes" id="UP000567293">
    <property type="component" value="Unassembled WGS sequence"/>
</dbReference>
<name>A0A7V8SZN8_9BACT</name>
<dbReference type="InterPro" id="IPR036291">
    <property type="entry name" value="NAD(P)-bd_dom_sf"/>
</dbReference>
<dbReference type="Pfam" id="PF01370">
    <property type="entry name" value="Epimerase"/>
    <property type="match status" value="1"/>
</dbReference>
<feature type="domain" description="NAD-dependent epimerase/dehydratase" evidence="4">
    <location>
        <begin position="14"/>
        <end position="203"/>
    </location>
</feature>